<protein>
    <submittedName>
        <fullName evidence="7">TetR/AcrR family transcriptional regulator</fullName>
    </submittedName>
</protein>
<evidence type="ECO:0000313" key="8">
    <source>
        <dbReference type="Proteomes" id="UP000270342"/>
    </source>
</evidence>
<evidence type="ECO:0000256" key="4">
    <source>
        <dbReference type="PROSITE-ProRule" id="PRU00335"/>
    </source>
</evidence>
<dbReference type="Pfam" id="PF00440">
    <property type="entry name" value="TetR_N"/>
    <property type="match status" value="1"/>
</dbReference>
<evidence type="ECO:0000259" key="6">
    <source>
        <dbReference type="PROSITE" id="PS50977"/>
    </source>
</evidence>
<dbReference type="Pfam" id="PF16925">
    <property type="entry name" value="TetR_C_13"/>
    <property type="match status" value="1"/>
</dbReference>
<dbReference type="InterPro" id="IPR036271">
    <property type="entry name" value="Tet_transcr_reg_TetR-rel_C_sf"/>
</dbReference>
<feature type="region of interest" description="Disordered" evidence="5">
    <location>
        <begin position="1"/>
        <end position="22"/>
    </location>
</feature>
<dbReference type="OrthoDB" id="270177at2"/>
<keyword evidence="1" id="KW-0805">Transcription regulation</keyword>
<dbReference type="PANTHER" id="PTHR47506">
    <property type="entry name" value="TRANSCRIPTIONAL REGULATORY PROTEIN"/>
    <property type="match status" value="1"/>
</dbReference>
<dbReference type="EMBL" id="RBZU01000006">
    <property type="protein sequence ID" value="RKP53585.1"/>
    <property type="molecule type" value="Genomic_DNA"/>
</dbReference>
<feature type="compositionally biased region" description="Polar residues" evidence="5">
    <location>
        <begin position="1"/>
        <end position="14"/>
    </location>
</feature>
<dbReference type="InterPro" id="IPR009057">
    <property type="entry name" value="Homeodomain-like_sf"/>
</dbReference>
<keyword evidence="3" id="KW-0804">Transcription</keyword>
<gene>
    <name evidence="7" type="ORF">D7S86_15010</name>
</gene>
<dbReference type="InterPro" id="IPR001647">
    <property type="entry name" value="HTH_TetR"/>
</dbReference>
<dbReference type="Proteomes" id="UP000270342">
    <property type="component" value="Unassembled WGS sequence"/>
</dbReference>
<evidence type="ECO:0000256" key="2">
    <source>
        <dbReference type="ARBA" id="ARBA00023125"/>
    </source>
</evidence>
<evidence type="ECO:0000256" key="5">
    <source>
        <dbReference type="SAM" id="MobiDB-lite"/>
    </source>
</evidence>
<name>A0A494Y147_9BURK</name>
<dbReference type="Gene3D" id="1.10.357.10">
    <property type="entry name" value="Tetracycline Repressor, domain 2"/>
    <property type="match status" value="1"/>
</dbReference>
<feature type="domain" description="HTH tetR-type" evidence="6">
    <location>
        <begin position="22"/>
        <end position="82"/>
    </location>
</feature>
<dbReference type="PRINTS" id="PR00455">
    <property type="entry name" value="HTHTETR"/>
</dbReference>
<organism evidence="7 8">
    <name type="scientific">Pararobbsia silviterrae</name>
    <dbReference type="NCBI Taxonomy" id="1792498"/>
    <lineage>
        <taxon>Bacteria</taxon>
        <taxon>Pseudomonadati</taxon>
        <taxon>Pseudomonadota</taxon>
        <taxon>Betaproteobacteria</taxon>
        <taxon>Burkholderiales</taxon>
        <taxon>Burkholderiaceae</taxon>
        <taxon>Pararobbsia</taxon>
    </lineage>
</organism>
<accession>A0A494Y147</accession>
<dbReference type="SUPFAM" id="SSF48498">
    <property type="entry name" value="Tetracyclin repressor-like, C-terminal domain"/>
    <property type="match status" value="1"/>
</dbReference>
<dbReference type="Gene3D" id="1.10.10.60">
    <property type="entry name" value="Homeodomain-like"/>
    <property type="match status" value="1"/>
</dbReference>
<evidence type="ECO:0000256" key="3">
    <source>
        <dbReference type="ARBA" id="ARBA00023163"/>
    </source>
</evidence>
<dbReference type="AlphaFoldDB" id="A0A494Y147"/>
<proteinExistence type="predicted"/>
<dbReference type="RefSeq" id="WP_121087660.1">
    <property type="nucleotide sequence ID" value="NZ_RBZU01000006.1"/>
</dbReference>
<comment type="caution">
    <text evidence="7">The sequence shown here is derived from an EMBL/GenBank/DDBJ whole genome shotgun (WGS) entry which is preliminary data.</text>
</comment>
<keyword evidence="8" id="KW-1185">Reference proteome</keyword>
<feature type="DNA-binding region" description="H-T-H motif" evidence="4">
    <location>
        <begin position="45"/>
        <end position="64"/>
    </location>
</feature>
<evidence type="ECO:0000313" key="7">
    <source>
        <dbReference type="EMBL" id="RKP53585.1"/>
    </source>
</evidence>
<dbReference type="GO" id="GO:0003677">
    <property type="term" value="F:DNA binding"/>
    <property type="evidence" value="ECO:0007669"/>
    <property type="project" value="UniProtKB-UniRule"/>
</dbReference>
<reference evidence="7 8" key="1">
    <citation type="submission" date="2018-10" db="EMBL/GenBank/DDBJ databases">
        <title>Robbsia sp. DHC34, isolated from soil.</title>
        <authorList>
            <person name="Gao Z.-H."/>
            <person name="Qiu L.-H."/>
        </authorList>
    </citation>
    <scope>NUCLEOTIDE SEQUENCE [LARGE SCALE GENOMIC DNA]</scope>
    <source>
        <strain evidence="7 8">DHC34</strain>
    </source>
</reference>
<keyword evidence="2 4" id="KW-0238">DNA-binding</keyword>
<dbReference type="PANTHER" id="PTHR47506:SF10">
    <property type="entry name" value="TRANSCRIPTIONAL REGULATORY PROTEIN"/>
    <property type="match status" value="1"/>
</dbReference>
<dbReference type="InterPro" id="IPR011075">
    <property type="entry name" value="TetR_C"/>
</dbReference>
<sequence>MKRPSNTDASSSPASERGRPRGFDIDEVTQAAGRIFWEQGYHATSIETLCQSTGLFRGSLYSAFGDKHGLLVAAFSQYAEGAVARLKERLSAEGSPQETLREALLHYTRVAAKLSERHGCFITNAAIEMLPADETVRSHVEATLHRIATQLAAAVVRGQQAGEFNPSLDEQAVSTYLLCMIQGLRVLGKVNTREQDLVAVVDLTLRALV</sequence>
<evidence type="ECO:0000256" key="1">
    <source>
        <dbReference type="ARBA" id="ARBA00023015"/>
    </source>
</evidence>
<dbReference type="PROSITE" id="PS50977">
    <property type="entry name" value="HTH_TETR_2"/>
    <property type="match status" value="1"/>
</dbReference>
<dbReference type="SUPFAM" id="SSF46689">
    <property type="entry name" value="Homeodomain-like"/>
    <property type="match status" value="1"/>
</dbReference>